<keyword evidence="6" id="KW-0479">Metal-binding</keyword>
<evidence type="ECO:0000256" key="12">
    <source>
        <dbReference type="ARBA" id="ARBA00049512"/>
    </source>
</evidence>
<keyword evidence="8" id="KW-0249">Electron transport</keyword>
<dbReference type="GO" id="GO:0042773">
    <property type="term" value="P:ATP synthesis coupled electron transport"/>
    <property type="evidence" value="ECO:0007669"/>
    <property type="project" value="TreeGrafter"/>
</dbReference>
<dbReference type="SUPFAM" id="SSF49503">
    <property type="entry name" value="Cupredoxins"/>
    <property type="match status" value="1"/>
</dbReference>
<dbReference type="InterPro" id="IPR002429">
    <property type="entry name" value="CcO_II-like_C"/>
</dbReference>
<evidence type="ECO:0000259" key="13">
    <source>
        <dbReference type="PROSITE" id="PS50857"/>
    </source>
</evidence>
<dbReference type="GO" id="GO:0005507">
    <property type="term" value="F:copper ion binding"/>
    <property type="evidence" value="ECO:0007669"/>
    <property type="project" value="InterPro"/>
</dbReference>
<evidence type="ECO:0000256" key="7">
    <source>
        <dbReference type="ARBA" id="ARBA00022842"/>
    </source>
</evidence>
<evidence type="ECO:0000256" key="11">
    <source>
        <dbReference type="ARBA" id="ARBA00031389"/>
    </source>
</evidence>
<dbReference type="AlphaFoldDB" id="A0A0R3UDC8"/>
<evidence type="ECO:0000256" key="10">
    <source>
        <dbReference type="ARBA" id="ARBA00023136"/>
    </source>
</evidence>
<dbReference type="PANTHER" id="PTHR22888">
    <property type="entry name" value="CYTOCHROME C OXIDASE, SUBUNIT II"/>
    <property type="match status" value="1"/>
</dbReference>
<evidence type="ECO:0000313" key="14">
    <source>
        <dbReference type="WBParaSite" id="MCOS_0000492601-mRNA-1"/>
    </source>
</evidence>
<dbReference type="PROSITE" id="PS50857">
    <property type="entry name" value="COX2_CUA"/>
    <property type="match status" value="1"/>
</dbReference>
<dbReference type="InterPro" id="IPR045187">
    <property type="entry name" value="CcO_II"/>
</dbReference>
<dbReference type="PRINTS" id="PR01166">
    <property type="entry name" value="CYCOXIDASEII"/>
</dbReference>
<comment type="catalytic activity">
    <reaction evidence="12">
        <text>4 Fe(II)-[cytochrome c] + O2 + 8 H(+)(in) = 4 Fe(III)-[cytochrome c] + 2 H2O + 4 H(+)(out)</text>
        <dbReference type="Rhea" id="RHEA:11436"/>
        <dbReference type="Rhea" id="RHEA-COMP:10350"/>
        <dbReference type="Rhea" id="RHEA-COMP:14399"/>
        <dbReference type="ChEBI" id="CHEBI:15377"/>
        <dbReference type="ChEBI" id="CHEBI:15378"/>
        <dbReference type="ChEBI" id="CHEBI:15379"/>
        <dbReference type="ChEBI" id="CHEBI:29033"/>
        <dbReference type="ChEBI" id="CHEBI:29034"/>
        <dbReference type="EC" id="7.1.1.9"/>
    </reaction>
    <physiologicalReaction direction="left-to-right" evidence="12">
        <dbReference type="Rhea" id="RHEA:11437"/>
    </physiologicalReaction>
</comment>
<evidence type="ECO:0000256" key="9">
    <source>
        <dbReference type="ARBA" id="ARBA00023008"/>
    </source>
</evidence>
<evidence type="ECO:0000256" key="4">
    <source>
        <dbReference type="ARBA" id="ARBA00012949"/>
    </source>
</evidence>
<keyword evidence="9" id="KW-0186">Copper</keyword>
<comment type="subcellular location">
    <subcellularLocation>
        <location evidence="2">Membrane</location>
    </subcellularLocation>
</comment>
<dbReference type="Pfam" id="PF00116">
    <property type="entry name" value="COX2"/>
    <property type="match status" value="1"/>
</dbReference>
<dbReference type="GO" id="GO:0016020">
    <property type="term" value="C:membrane"/>
    <property type="evidence" value="ECO:0007669"/>
    <property type="project" value="UniProtKB-SubCell"/>
</dbReference>
<dbReference type="InterPro" id="IPR008972">
    <property type="entry name" value="Cupredoxin"/>
</dbReference>
<evidence type="ECO:0000256" key="8">
    <source>
        <dbReference type="ARBA" id="ARBA00022982"/>
    </source>
</evidence>
<name>A0A0R3UDC8_MESCO</name>
<dbReference type="InterPro" id="IPR001505">
    <property type="entry name" value="Copper_CuA"/>
</dbReference>
<reference evidence="14" key="1">
    <citation type="submission" date="2017-02" db="UniProtKB">
        <authorList>
            <consortium name="WormBaseParasite"/>
        </authorList>
    </citation>
    <scope>IDENTIFICATION</scope>
</reference>
<dbReference type="WBParaSite" id="MCOS_0000492601-mRNA-1">
    <property type="protein sequence ID" value="MCOS_0000492601-mRNA-1"/>
    <property type="gene ID" value="MCOS_0000492601"/>
</dbReference>
<proteinExistence type="inferred from homology"/>
<comment type="cofactor">
    <cofactor evidence="1">
        <name>Cu cation</name>
        <dbReference type="ChEBI" id="CHEBI:23378"/>
    </cofactor>
</comment>
<dbReference type="PROSITE" id="PS00078">
    <property type="entry name" value="COX2"/>
    <property type="match status" value="1"/>
</dbReference>
<protein>
    <recommendedName>
        <fullName evidence="4">cytochrome-c oxidase</fullName>
        <ecNumber evidence="4">7.1.1.9</ecNumber>
    </recommendedName>
    <alternativeName>
        <fullName evidence="11">Cytochrome c oxidase polypeptide II</fullName>
    </alternativeName>
</protein>
<evidence type="ECO:0000256" key="5">
    <source>
        <dbReference type="ARBA" id="ARBA00022448"/>
    </source>
</evidence>
<keyword evidence="5" id="KW-0813">Transport</keyword>
<dbReference type="GO" id="GO:0004129">
    <property type="term" value="F:cytochrome-c oxidase activity"/>
    <property type="evidence" value="ECO:0007669"/>
    <property type="project" value="UniProtKB-EC"/>
</dbReference>
<keyword evidence="7" id="KW-0460">Magnesium</keyword>
<feature type="domain" description="Cytochrome oxidase subunit II copper A binding" evidence="13">
    <location>
        <begin position="1"/>
        <end position="74"/>
    </location>
</feature>
<accession>A0A0R3UDC8</accession>
<dbReference type="EC" id="7.1.1.9" evidence="4"/>
<comment type="similarity">
    <text evidence="3">Belongs to the cytochrome c oxidase subunit 2 family.</text>
</comment>
<keyword evidence="10" id="KW-0472">Membrane</keyword>
<evidence type="ECO:0000256" key="6">
    <source>
        <dbReference type="ARBA" id="ARBA00022723"/>
    </source>
</evidence>
<dbReference type="PANTHER" id="PTHR22888:SF9">
    <property type="entry name" value="CYTOCHROME C OXIDASE SUBUNIT 2"/>
    <property type="match status" value="1"/>
</dbReference>
<evidence type="ECO:0000256" key="3">
    <source>
        <dbReference type="ARBA" id="ARBA00007866"/>
    </source>
</evidence>
<sequence>LIYGLPYHLVVTSADVIHSFSVPSLNLKMDAIPGRLKHLFFSPSQHGVFLGYCAELCGVKHRVMPIVIEVVGGV</sequence>
<evidence type="ECO:0000256" key="1">
    <source>
        <dbReference type="ARBA" id="ARBA00001935"/>
    </source>
</evidence>
<evidence type="ECO:0000256" key="2">
    <source>
        <dbReference type="ARBA" id="ARBA00004370"/>
    </source>
</evidence>
<dbReference type="Gene3D" id="2.60.40.420">
    <property type="entry name" value="Cupredoxins - blue copper proteins"/>
    <property type="match status" value="1"/>
</dbReference>
<organism evidence="14">
    <name type="scientific">Mesocestoides corti</name>
    <name type="common">Flatworm</name>
    <dbReference type="NCBI Taxonomy" id="53468"/>
    <lineage>
        <taxon>Eukaryota</taxon>
        <taxon>Metazoa</taxon>
        <taxon>Spiralia</taxon>
        <taxon>Lophotrochozoa</taxon>
        <taxon>Platyhelminthes</taxon>
        <taxon>Cestoda</taxon>
        <taxon>Eucestoda</taxon>
        <taxon>Cyclophyllidea</taxon>
        <taxon>Mesocestoididae</taxon>
        <taxon>Mesocestoides</taxon>
    </lineage>
</organism>